<name>A0ABR0B9P6_9CRUS</name>
<dbReference type="Proteomes" id="UP001234178">
    <property type="component" value="Unassembled WGS sequence"/>
</dbReference>
<accession>A0ABR0B9P6</accession>
<keyword evidence="2" id="KW-1185">Reference proteome</keyword>
<gene>
    <name evidence="1" type="ORF">OUZ56_032837</name>
</gene>
<organism evidence="1 2">
    <name type="scientific">Daphnia magna</name>
    <dbReference type="NCBI Taxonomy" id="35525"/>
    <lineage>
        <taxon>Eukaryota</taxon>
        <taxon>Metazoa</taxon>
        <taxon>Ecdysozoa</taxon>
        <taxon>Arthropoda</taxon>
        <taxon>Crustacea</taxon>
        <taxon>Branchiopoda</taxon>
        <taxon>Diplostraca</taxon>
        <taxon>Cladocera</taxon>
        <taxon>Anomopoda</taxon>
        <taxon>Daphniidae</taxon>
        <taxon>Daphnia</taxon>
    </lineage>
</organism>
<dbReference type="EMBL" id="JAOYFB010000042">
    <property type="protein sequence ID" value="KAK4045299.1"/>
    <property type="molecule type" value="Genomic_DNA"/>
</dbReference>
<evidence type="ECO:0000313" key="1">
    <source>
        <dbReference type="EMBL" id="KAK4045299.1"/>
    </source>
</evidence>
<reference evidence="1 2" key="1">
    <citation type="journal article" date="2023" name="Nucleic Acids Res.">
        <title>The hologenome of Daphnia magna reveals possible DNA methylation and microbiome-mediated evolution of the host genome.</title>
        <authorList>
            <person name="Chaturvedi A."/>
            <person name="Li X."/>
            <person name="Dhandapani V."/>
            <person name="Marshall H."/>
            <person name="Kissane S."/>
            <person name="Cuenca-Cambronero M."/>
            <person name="Asole G."/>
            <person name="Calvet F."/>
            <person name="Ruiz-Romero M."/>
            <person name="Marangio P."/>
            <person name="Guigo R."/>
            <person name="Rago D."/>
            <person name="Mirbahai L."/>
            <person name="Eastwood N."/>
            <person name="Colbourne J.K."/>
            <person name="Zhou J."/>
            <person name="Mallon E."/>
            <person name="Orsini L."/>
        </authorList>
    </citation>
    <scope>NUCLEOTIDE SEQUENCE [LARGE SCALE GENOMIC DNA]</scope>
    <source>
        <strain evidence="1">LRV0_1</strain>
    </source>
</reference>
<proteinExistence type="predicted"/>
<protein>
    <submittedName>
        <fullName evidence="1">Uncharacterized protein</fullName>
    </submittedName>
</protein>
<sequence length="117" mass="13107">MEDLELNHFEYFSQLDETFEAMNQILLGLQQLADSLDVGSISCDELLVAYRESTVSVAAMENSFRLFIHVPIFDHAQQCKLSQIINLAGATDNGTHGVLFGYLPDYLTVSVDLETFL</sequence>
<comment type="caution">
    <text evidence="1">The sequence shown here is derived from an EMBL/GenBank/DDBJ whole genome shotgun (WGS) entry which is preliminary data.</text>
</comment>
<evidence type="ECO:0000313" key="2">
    <source>
        <dbReference type="Proteomes" id="UP001234178"/>
    </source>
</evidence>